<feature type="transmembrane region" description="Helical" evidence="7">
    <location>
        <begin position="116"/>
        <end position="137"/>
    </location>
</feature>
<evidence type="ECO:0000256" key="4">
    <source>
        <dbReference type="ARBA" id="ARBA00022692"/>
    </source>
</evidence>
<evidence type="ECO:0000256" key="2">
    <source>
        <dbReference type="ARBA" id="ARBA00007430"/>
    </source>
</evidence>
<feature type="transmembrane region" description="Helical" evidence="7">
    <location>
        <begin position="81"/>
        <end position="104"/>
    </location>
</feature>
<feature type="transmembrane region" description="Helical" evidence="7">
    <location>
        <begin position="323"/>
        <end position="349"/>
    </location>
</feature>
<evidence type="ECO:0000256" key="6">
    <source>
        <dbReference type="ARBA" id="ARBA00023136"/>
    </source>
</evidence>
<accession>A0A212JTW5</accession>
<keyword evidence="3" id="KW-1003">Cell membrane</keyword>
<dbReference type="PANTHER" id="PTHR30250:SF10">
    <property type="entry name" value="LIPOPOLYSACCHARIDE BIOSYNTHESIS PROTEIN WZXC"/>
    <property type="match status" value="1"/>
</dbReference>
<feature type="transmembrane region" description="Helical" evidence="7">
    <location>
        <begin position="292"/>
        <end position="317"/>
    </location>
</feature>
<gene>
    <name evidence="8" type="ORF">KL86DYS1_30433</name>
</gene>
<evidence type="ECO:0008006" key="9">
    <source>
        <dbReference type="Google" id="ProtNLM"/>
    </source>
</evidence>
<keyword evidence="4 7" id="KW-0812">Transmembrane</keyword>
<comment type="subcellular location">
    <subcellularLocation>
        <location evidence="1">Cell membrane</location>
        <topology evidence="1">Multi-pass membrane protein</topology>
    </subcellularLocation>
</comment>
<protein>
    <recommendedName>
        <fullName evidence="9">Polysaccharide biosynthesis protein C-terminal domain-containing protein</fullName>
    </recommendedName>
</protein>
<reference evidence="8" key="1">
    <citation type="submission" date="2016-04" db="EMBL/GenBank/DDBJ databases">
        <authorList>
            <person name="Evans L.H."/>
            <person name="Alamgir A."/>
            <person name="Owens N."/>
            <person name="Weber N.D."/>
            <person name="Virtaneva K."/>
            <person name="Barbian K."/>
            <person name="Babar A."/>
            <person name="Rosenke K."/>
        </authorList>
    </citation>
    <scope>NUCLEOTIDE SEQUENCE</scope>
    <source>
        <strain evidence="8">86-1</strain>
    </source>
</reference>
<feature type="transmembrane region" description="Helical" evidence="7">
    <location>
        <begin position="417"/>
        <end position="435"/>
    </location>
</feature>
<organism evidence="8">
    <name type="scientific">uncultured Dysgonomonas sp</name>
    <dbReference type="NCBI Taxonomy" id="206096"/>
    <lineage>
        <taxon>Bacteria</taxon>
        <taxon>Pseudomonadati</taxon>
        <taxon>Bacteroidota</taxon>
        <taxon>Bacteroidia</taxon>
        <taxon>Bacteroidales</taxon>
        <taxon>Dysgonomonadaceae</taxon>
        <taxon>Dysgonomonas</taxon>
        <taxon>environmental samples</taxon>
    </lineage>
</organism>
<comment type="similarity">
    <text evidence="2">Belongs to the polysaccharide synthase family.</text>
</comment>
<name>A0A212JTW5_9BACT</name>
<feature type="transmembrane region" description="Helical" evidence="7">
    <location>
        <begin position="385"/>
        <end position="405"/>
    </location>
</feature>
<dbReference type="GO" id="GO:0005886">
    <property type="term" value="C:plasma membrane"/>
    <property type="evidence" value="ECO:0007669"/>
    <property type="project" value="UniProtKB-SubCell"/>
</dbReference>
<feature type="transmembrane region" description="Helical" evidence="7">
    <location>
        <begin position="441"/>
        <end position="459"/>
    </location>
</feature>
<dbReference type="AlphaFoldDB" id="A0A212JTW5"/>
<keyword evidence="5 7" id="KW-1133">Transmembrane helix</keyword>
<feature type="transmembrane region" description="Helical" evidence="7">
    <location>
        <begin position="46"/>
        <end position="69"/>
    </location>
</feature>
<dbReference type="InterPro" id="IPR050833">
    <property type="entry name" value="Poly_Biosynth_Transport"/>
</dbReference>
<evidence type="ECO:0000256" key="5">
    <source>
        <dbReference type="ARBA" id="ARBA00022989"/>
    </source>
</evidence>
<dbReference type="PANTHER" id="PTHR30250">
    <property type="entry name" value="PST FAMILY PREDICTED COLANIC ACID TRANSPORTER"/>
    <property type="match status" value="1"/>
</dbReference>
<feature type="transmembrane region" description="Helical" evidence="7">
    <location>
        <begin position="12"/>
        <end position="34"/>
    </location>
</feature>
<dbReference type="RefSeq" id="WP_296942271.1">
    <property type="nucleotide sequence ID" value="NZ_LT599032.1"/>
</dbReference>
<keyword evidence="6 7" id="KW-0472">Membrane</keyword>
<feature type="transmembrane region" description="Helical" evidence="7">
    <location>
        <begin position="149"/>
        <end position="169"/>
    </location>
</feature>
<evidence type="ECO:0000256" key="3">
    <source>
        <dbReference type="ARBA" id="ARBA00022475"/>
    </source>
</evidence>
<dbReference type="Pfam" id="PF13440">
    <property type="entry name" value="Polysacc_synt_3"/>
    <property type="match status" value="1"/>
</dbReference>
<dbReference type="CDD" id="cd13127">
    <property type="entry name" value="MATE_tuaB_like"/>
    <property type="match status" value="1"/>
</dbReference>
<dbReference type="EMBL" id="FLUM01000003">
    <property type="protein sequence ID" value="SBW02901.1"/>
    <property type="molecule type" value="Genomic_DNA"/>
</dbReference>
<proteinExistence type="inferred from homology"/>
<sequence length="485" mass="54445">MADSLKRKTGVALFWSFIDKGGQQIITLVFFYILVRLISKEDIGTVNLLAIFTIISGMLQESGYSSALIRKKEVHPEEYTSVFYFNIVISLSLYTILFFCAPVISWFYEKPVLTDLARFVFLAFVFNAFAIIQNVNLVREMNFKLNTRITLVAWCVSGLIAILMAYNGYGIWSMAAQQVLQSFIRSSLLWIFVKWRPSGKFVFLHIKKMSSYSINLLISGLFGQICNNISPLIIGKKFSIPQVASYSQGLKLTNIPQSVISDGMRSVAYPLLSKIGEDDERSKKAYRKVMRITSFISFPVAMLLIVTASPIVSIYLPPEWTDVIPILQVLAIGGAFLPHFGLISSLLQFKGESKLLLKIEACKNVLILVAIAIGVQFGIQGLVTGLSLVNVLAFFAGIYIAGKRISYSFMEILKDTIPYVIISVVSFAPFVMLYISRLENVFLLLIIPAIMGSCLYLLIMKVFGSVIMQETIDFVKLSYNKTFKR</sequence>
<evidence type="ECO:0000256" key="7">
    <source>
        <dbReference type="SAM" id="Phobius"/>
    </source>
</evidence>
<evidence type="ECO:0000256" key="1">
    <source>
        <dbReference type="ARBA" id="ARBA00004651"/>
    </source>
</evidence>
<evidence type="ECO:0000313" key="8">
    <source>
        <dbReference type="EMBL" id="SBW02901.1"/>
    </source>
</evidence>